<gene>
    <name evidence="2" type="ORF">PPRIM_AZ9-3.1.T0740077</name>
</gene>
<evidence type="ECO:0000313" key="2">
    <source>
        <dbReference type="EMBL" id="CAD8085320.1"/>
    </source>
</evidence>
<keyword evidence="3" id="KW-1185">Reference proteome</keyword>
<feature type="coiled-coil region" evidence="1">
    <location>
        <begin position="90"/>
        <end position="202"/>
    </location>
</feature>
<name>A0A8S1MYL2_PARPR</name>
<dbReference type="AlphaFoldDB" id="A0A8S1MYL2"/>
<dbReference type="OMA" id="QRSKFNQ"/>
<dbReference type="Proteomes" id="UP000688137">
    <property type="component" value="Unassembled WGS sequence"/>
</dbReference>
<sequence length="286" mass="34052">MKTLKERMLKIDKICQKLNIPDQSKGLFKKKKNNSCIMKEQDKNINNVSMISSNAGCIISRTQLKKQQSIQMLQCDTVRSQTLSLKQLKMIHEQDQIQSMQSQKEELQNQINQLVQMKKQIQEQEQDEKKKKQFITKDTSLLPQMLKLQQEKLSIENEITQIDSKIEQVRYCNINKLQVLQKRNWKEEKKSFEQKWLDLEQNESKIDDKLYNLFIHDSPPQEEQVDQKTIDTLTKEVEDLLCLKLPDEQDDQQLQQSQRSKFNQQYQSPLYIIEEEQSVELSFQKL</sequence>
<protein>
    <submittedName>
        <fullName evidence="2">Uncharacterized protein</fullName>
    </submittedName>
</protein>
<evidence type="ECO:0000313" key="3">
    <source>
        <dbReference type="Proteomes" id="UP000688137"/>
    </source>
</evidence>
<keyword evidence="1" id="KW-0175">Coiled coil</keyword>
<comment type="caution">
    <text evidence="2">The sequence shown here is derived from an EMBL/GenBank/DDBJ whole genome shotgun (WGS) entry which is preliminary data.</text>
</comment>
<organism evidence="2 3">
    <name type="scientific">Paramecium primaurelia</name>
    <dbReference type="NCBI Taxonomy" id="5886"/>
    <lineage>
        <taxon>Eukaryota</taxon>
        <taxon>Sar</taxon>
        <taxon>Alveolata</taxon>
        <taxon>Ciliophora</taxon>
        <taxon>Intramacronucleata</taxon>
        <taxon>Oligohymenophorea</taxon>
        <taxon>Peniculida</taxon>
        <taxon>Parameciidae</taxon>
        <taxon>Paramecium</taxon>
    </lineage>
</organism>
<evidence type="ECO:0000256" key="1">
    <source>
        <dbReference type="SAM" id="Coils"/>
    </source>
</evidence>
<reference evidence="2" key="1">
    <citation type="submission" date="2021-01" db="EMBL/GenBank/DDBJ databases">
        <authorList>
            <consortium name="Genoscope - CEA"/>
            <person name="William W."/>
        </authorList>
    </citation>
    <scope>NUCLEOTIDE SEQUENCE</scope>
</reference>
<proteinExistence type="predicted"/>
<accession>A0A8S1MYL2</accession>
<dbReference type="EMBL" id="CAJJDM010000077">
    <property type="protein sequence ID" value="CAD8085320.1"/>
    <property type="molecule type" value="Genomic_DNA"/>
</dbReference>